<gene>
    <name evidence="1" type="ORF">FXV83_16095</name>
</gene>
<protein>
    <submittedName>
        <fullName evidence="1">Uncharacterized protein</fullName>
    </submittedName>
</protein>
<evidence type="ECO:0000313" key="1">
    <source>
        <dbReference type="EMBL" id="TYO65455.1"/>
    </source>
</evidence>
<name>A0A5S4YQ04_9BRAD</name>
<dbReference type="AlphaFoldDB" id="A0A5S4YQ04"/>
<sequence length="89" mass="10356">MTVTAFDNNRAIDEGWCICECYGSENGPWQLQKCDELDKFKSDIEAWRFVITYADAGSEYHQKALQFLKDHNPIEYDCITDTVRRRAVA</sequence>
<accession>A0A5S4YQ04</accession>
<dbReference type="EMBL" id="VSTH01000051">
    <property type="protein sequence ID" value="TYO65455.1"/>
    <property type="molecule type" value="Genomic_DNA"/>
</dbReference>
<dbReference type="RefSeq" id="WP_148740389.1">
    <property type="nucleotide sequence ID" value="NZ_VSTH01000051.1"/>
</dbReference>
<reference evidence="1 2" key="1">
    <citation type="submission" date="2019-08" db="EMBL/GenBank/DDBJ databases">
        <title>Bradyrhizobium hipponensis sp. nov., a rhizobium isolated from a Lupinus angustifolius root nodule in Tunisia.</title>
        <authorList>
            <person name="Off K."/>
            <person name="Rejili M."/>
            <person name="Mars M."/>
            <person name="Brachmann A."/>
            <person name="Marin M."/>
        </authorList>
    </citation>
    <scope>NUCLEOTIDE SEQUENCE [LARGE SCALE GENOMIC DNA]</scope>
    <source>
        <strain evidence="2">aSej3</strain>
    </source>
</reference>
<evidence type="ECO:0000313" key="2">
    <source>
        <dbReference type="Proteomes" id="UP000324797"/>
    </source>
</evidence>
<comment type="caution">
    <text evidence="1">The sequence shown here is derived from an EMBL/GenBank/DDBJ whole genome shotgun (WGS) entry which is preliminary data.</text>
</comment>
<dbReference type="Proteomes" id="UP000324797">
    <property type="component" value="Unassembled WGS sequence"/>
</dbReference>
<organism evidence="1 2">
    <name type="scientific">Bradyrhizobium hipponense</name>
    <dbReference type="NCBI Taxonomy" id="2605638"/>
    <lineage>
        <taxon>Bacteria</taxon>
        <taxon>Pseudomonadati</taxon>
        <taxon>Pseudomonadota</taxon>
        <taxon>Alphaproteobacteria</taxon>
        <taxon>Hyphomicrobiales</taxon>
        <taxon>Nitrobacteraceae</taxon>
        <taxon>Bradyrhizobium</taxon>
    </lineage>
</organism>
<keyword evidence="2" id="KW-1185">Reference proteome</keyword>
<proteinExistence type="predicted"/>